<keyword evidence="2" id="KW-1185">Reference proteome</keyword>
<gene>
    <name evidence="1" type="ORF">L1987_62912</name>
</gene>
<accession>A0ACB9CBQ9</accession>
<comment type="caution">
    <text evidence="1">The sequence shown here is derived from an EMBL/GenBank/DDBJ whole genome shotgun (WGS) entry which is preliminary data.</text>
</comment>
<reference evidence="1 2" key="2">
    <citation type="journal article" date="2022" name="Mol. Ecol. Resour.">
        <title>The genomes of chicory, endive, great burdock and yacon provide insights into Asteraceae paleo-polyploidization history and plant inulin production.</title>
        <authorList>
            <person name="Fan W."/>
            <person name="Wang S."/>
            <person name="Wang H."/>
            <person name="Wang A."/>
            <person name="Jiang F."/>
            <person name="Liu H."/>
            <person name="Zhao H."/>
            <person name="Xu D."/>
            <person name="Zhang Y."/>
        </authorList>
    </citation>
    <scope>NUCLEOTIDE SEQUENCE [LARGE SCALE GENOMIC DNA]</scope>
    <source>
        <strain evidence="2">cv. Yunnan</strain>
        <tissue evidence="1">Leaves</tissue>
    </source>
</reference>
<sequence>MRLLFYLFLDKVLNNMGYQKFVGTALVPIFLLLLSLPCKAQLSTTFYDTTCPTALATINASVVAAVQNNGRNAALLIRLLFHDCFVQGCDASLLLEGSGSEKASPANDGVLGYEIIDTAKAAVESVCPGVVSCADILAVAARDASVAVSGPSWVVRLGRRDSPGSSAAEAATDLPRGNFNLQQLISNFQSKGLNEREMVALSGSHTLGQARCVRFRERAYNATNIDPAFATTLRANCPQTPPNGDGNLEPLDLQTPNIFDNNYFENLVASRGLLISDQALFDGGSSDSIVTEYVNNPGTFDSDFAAAMVKMSEITPLTGTSGSIRSVCTTSETQAWGATSWIM</sequence>
<evidence type="ECO:0000313" key="2">
    <source>
        <dbReference type="Proteomes" id="UP001056120"/>
    </source>
</evidence>
<evidence type="ECO:0000313" key="1">
    <source>
        <dbReference type="EMBL" id="KAI3731723.1"/>
    </source>
</evidence>
<reference evidence="2" key="1">
    <citation type="journal article" date="2022" name="Mol. Ecol. Resour.">
        <title>The genomes of chicory, endive, great burdock and yacon provide insights into Asteraceae palaeo-polyploidization history and plant inulin production.</title>
        <authorList>
            <person name="Fan W."/>
            <person name="Wang S."/>
            <person name="Wang H."/>
            <person name="Wang A."/>
            <person name="Jiang F."/>
            <person name="Liu H."/>
            <person name="Zhao H."/>
            <person name="Xu D."/>
            <person name="Zhang Y."/>
        </authorList>
    </citation>
    <scope>NUCLEOTIDE SEQUENCE [LARGE SCALE GENOMIC DNA]</scope>
    <source>
        <strain evidence="2">cv. Yunnan</strain>
    </source>
</reference>
<proteinExistence type="predicted"/>
<protein>
    <submittedName>
        <fullName evidence="1">Uncharacterized protein</fullName>
    </submittedName>
</protein>
<dbReference type="EMBL" id="CM042038">
    <property type="protein sequence ID" value="KAI3731723.1"/>
    <property type="molecule type" value="Genomic_DNA"/>
</dbReference>
<dbReference type="Proteomes" id="UP001056120">
    <property type="component" value="Linkage Group LG21"/>
</dbReference>
<organism evidence="1 2">
    <name type="scientific">Smallanthus sonchifolius</name>
    <dbReference type="NCBI Taxonomy" id="185202"/>
    <lineage>
        <taxon>Eukaryota</taxon>
        <taxon>Viridiplantae</taxon>
        <taxon>Streptophyta</taxon>
        <taxon>Embryophyta</taxon>
        <taxon>Tracheophyta</taxon>
        <taxon>Spermatophyta</taxon>
        <taxon>Magnoliopsida</taxon>
        <taxon>eudicotyledons</taxon>
        <taxon>Gunneridae</taxon>
        <taxon>Pentapetalae</taxon>
        <taxon>asterids</taxon>
        <taxon>campanulids</taxon>
        <taxon>Asterales</taxon>
        <taxon>Asteraceae</taxon>
        <taxon>Asteroideae</taxon>
        <taxon>Heliantheae alliance</taxon>
        <taxon>Millerieae</taxon>
        <taxon>Smallanthus</taxon>
    </lineage>
</organism>
<name>A0ACB9CBQ9_9ASTR</name>